<accession>A0A835EAK6</accession>
<feature type="compositionally biased region" description="Polar residues" evidence="1">
    <location>
        <begin position="39"/>
        <end position="51"/>
    </location>
</feature>
<feature type="region of interest" description="Disordered" evidence="1">
    <location>
        <begin position="104"/>
        <end position="124"/>
    </location>
</feature>
<name>A0A835EAK6_9POAL</name>
<organism evidence="2 3">
    <name type="scientific">Digitaria exilis</name>
    <dbReference type="NCBI Taxonomy" id="1010633"/>
    <lineage>
        <taxon>Eukaryota</taxon>
        <taxon>Viridiplantae</taxon>
        <taxon>Streptophyta</taxon>
        <taxon>Embryophyta</taxon>
        <taxon>Tracheophyta</taxon>
        <taxon>Spermatophyta</taxon>
        <taxon>Magnoliopsida</taxon>
        <taxon>Liliopsida</taxon>
        <taxon>Poales</taxon>
        <taxon>Poaceae</taxon>
        <taxon>PACMAD clade</taxon>
        <taxon>Panicoideae</taxon>
        <taxon>Panicodae</taxon>
        <taxon>Paniceae</taxon>
        <taxon>Anthephorinae</taxon>
        <taxon>Digitaria</taxon>
    </lineage>
</organism>
<reference evidence="2" key="1">
    <citation type="submission" date="2020-07" db="EMBL/GenBank/DDBJ databases">
        <title>Genome sequence and genetic diversity analysis of an under-domesticated orphan crop, white fonio (Digitaria exilis).</title>
        <authorList>
            <person name="Bennetzen J.L."/>
            <person name="Chen S."/>
            <person name="Ma X."/>
            <person name="Wang X."/>
            <person name="Yssel A.E.J."/>
            <person name="Chaluvadi S.R."/>
            <person name="Johnson M."/>
            <person name="Gangashetty P."/>
            <person name="Hamidou F."/>
            <person name="Sanogo M.D."/>
            <person name="Zwaenepoel A."/>
            <person name="Wallace J."/>
            <person name="Van De Peer Y."/>
            <person name="Van Deynze A."/>
        </authorList>
    </citation>
    <scope>NUCLEOTIDE SEQUENCE</scope>
    <source>
        <tissue evidence="2">Leaves</tissue>
    </source>
</reference>
<evidence type="ECO:0000256" key="1">
    <source>
        <dbReference type="SAM" id="MobiDB-lite"/>
    </source>
</evidence>
<feature type="region of interest" description="Disordered" evidence="1">
    <location>
        <begin position="1"/>
        <end position="88"/>
    </location>
</feature>
<comment type="caution">
    <text evidence="2">The sequence shown here is derived from an EMBL/GenBank/DDBJ whole genome shotgun (WGS) entry which is preliminary data.</text>
</comment>
<gene>
    <name evidence="2" type="ORF">HU200_050325</name>
</gene>
<evidence type="ECO:0000313" key="2">
    <source>
        <dbReference type="EMBL" id="KAF8671046.1"/>
    </source>
</evidence>
<feature type="compositionally biased region" description="Basic residues" evidence="1">
    <location>
        <begin position="107"/>
        <end position="117"/>
    </location>
</feature>
<feature type="compositionally biased region" description="Low complexity" evidence="1">
    <location>
        <begin position="53"/>
        <end position="70"/>
    </location>
</feature>
<sequence length="155" mass="16921">MSPADVLETEESRDLGQLPNNKRKRNKIEAANTELEGGSSDTGTEETQQRMTVPGAVGEGSSASPSASVSTTQRLRFPPFPKSGNSKDVRKWCKECTSIRQVLAKDPRRKLPTRRKPKDSGTTNAVLSIRDKVMVRGVARSIVSICSITHGKLSR</sequence>
<dbReference type="OrthoDB" id="10475238at2759"/>
<keyword evidence="3" id="KW-1185">Reference proteome</keyword>
<proteinExistence type="predicted"/>
<dbReference type="AlphaFoldDB" id="A0A835EAK6"/>
<dbReference type="EMBL" id="JACEFO010002248">
    <property type="protein sequence ID" value="KAF8671046.1"/>
    <property type="molecule type" value="Genomic_DNA"/>
</dbReference>
<evidence type="ECO:0000313" key="3">
    <source>
        <dbReference type="Proteomes" id="UP000636709"/>
    </source>
</evidence>
<dbReference type="Proteomes" id="UP000636709">
    <property type="component" value="Unassembled WGS sequence"/>
</dbReference>
<protein>
    <submittedName>
        <fullName evidence="2">Uncharacterized protein</fullName>
    </submittedName>
</protein>